<gene>
    <name evidence="3" type="ORF">EF807_07735</name>
</gene>
<evidence type="ECO:0000313" key="4">
    <source>
        <dbReference type="Proteomes" id="UP000320766"/>
    </source>
</evidence>
<dbReference type="Gene3D" id="3.90.550.10">
    <property type="entry name" value="Spore Coat Polysaccharide Biosynthesis Protein SpsA, Chain A"/>
    <property type="match status" value="1"/>
</dbReference>
<evidence type="ECO:0000256" key="1">
    <source>
        <dbReference type="ARBA" id="ARBA00022679"/>
    </source>
</evidence>
<keyword evidence="1 3" id="KW-0808">Transferase</keyword>
<dbReference type="PANTHER" id="PTHR19136:SF86">
    <property type="entry name" value="ADENOSYLCOBINAMIDE-PHOSPHATE GUANYLYLTRANSFERASE"/>
    <property type="match status" value="1"/>
</dbReference>
<feature type="domain" description="MobA-like NTP transferase" evidence="2">
    <location>
        <begin position="3"/>
        <end position="127"/>
    </location>
</feature>
<dbReference type="InterPro" id="IPR025877">
    <property type="entry name" value="MobA-like_NTP_Trfase"/>
</dbReference>
<dbReference type="InterPro" id="IPR029044">
    <property type="entry name" value="Nucleotide-diphossugar_trans"/>
</dbReference>
<comment type="caution">
    <text evidence="3">The sequence shown here is derived from an EMBL/GenBank/DDBJ whole genome shotgun (WGS) entry which is preliminary data.</text>
</comment>
<reference evidence="3 4" key="1">
    <citation type="journal article" date="2019" name="Nat. Microbiol.">
        <title>Wide diversity of methane and short-chain alkane metabolisms in uncultured archaea.</title>
        <authorList>
            <person name="Borrel G."/>
            <person name="Adam P.S."/>
            <person name="McKay L.J."/>
            <person name="Chen L.X."/>
            <person name="Sierra-Garcia I.N."/>
            <person name="Sieber C.M."/>
            <person name="Letourneur Q."/>
            <person name="Ghozlane A."/>
            <person name="Andersen G.L."/>
            <person name="Li W.J."/>
            <person name="Hallam S.J."/>
            <person name="Muyzer G."/>
            <person name="de Oliveira V.M."/>
            <person name="Inskeep W.P."/>
            <person name="Banfield J.F."/>
            <person name="Gribaldo S."/>
        </authorList>
    </citation>
    <scope>NUCLEOTIDE SEQUENCE [LARGE SCALE GENOMIC DNA]</scope>
    <source>
        <strain evidence="3">NM1b</strain>
    </source>
</reference>
<dbReference type="Pfam" id="PF12804">
    <property type="entry name" value="NTP_transf_3"/>
    <property type="match status" value="1"/>
</dbReference>
<evidence type="ECO:0000313" key="3">
    <source>
        <dbReference type="EMBL" id="RZN67309.1"/>
    </source>
</evidence>
<dbReference type="GO" id="GO:0016779">
    <property type="term" value="F:nucleotidyltransferase activity"/>
    <property type="evidence" value="ECO:0007669"/>
    <property type="project" value="UniProtKB-ARBA"/>
</dbReference>
<evidence type="ECO:0000259" key="2">
    <source>
        <dbReference type="Pfam" id="PF12804"/>
    </source>
</evidence>
<dbReference type="SUPFAM" id="SSF53448">
    <property type="entry name" value="Nucleotide-diphospho-sugar transferases"/>
    <property type="match status" value="1"/>
</dbReference>
<proteinExistence type="predicted"/>
<name>A0A520KVC0_9EURY</name>
<dbReference type="AlphaFoldDB" id="A0A520KVC0"/>
<dbReference type="EMBL" id="RXIL01000139">
    <property type="protein sequence ID" value="RZN67309.1"/>
    <property type="molecule type" value="Genomic_DNA"/>
</dbReference>
<dbReference type="PANTHER" id="PTHR19136">
    <property type="entry name" value="MOLYBDENUM COFACTOR GUANYLYLTRANSFERASE"/>
    <property type="match status" value="1"/>
</dbReference>
<protein>
    <submittedName>
        <fullName evidence="3">Nucleotidyltransferase</fullName>
    </submittedName>
</protein>
<dbReference type="Proteomes" id="UP000320766">
    <property type="component" value="Unassembled WGS sequence"/>
</dbReference>
<organism evidence="3 4">
    <name type="scientific">Candidatus Methanolliviera hydrocarbonicum</name>
    <dbReference type="NCBI Taxonomy" id="2491085"/>
    <lineage>
        <taxon>Archaea</taxon>
        <taxon>Methanobacteriati</taxon>
        <taxon>Methanobacteriota</taxon>
        <taxon>Candidatus Methanoliparia</taxon>
        <taxon>Candidatus Methanoliparales</taxon>
        <taxon>Candidatus Methanollivieraceae</taxon>
        <taxon>Candidatus Methanolliviera</taxon>
    </lineage>
</organism>
<sequence>MYAVLMAGGRGKRLILDFEKPILIINGRTMIERIIDELRRSDLDGIYVCTTKDTPLTERLVSHSYGEKVKVINTAGLGYIEDMRECAKRAVLKEPFIYISADLPLINSRMINYIISFYESREEDALSVFLKREVYAKYDIETEMVLHYKGEEIVPVGINIIDGGRIEEEQEECKLILDIPELAFNINRIADYERLVDFLKDDLYVWGDVEGVV</sequence>
<accession>A0A520KVC0</accession>